<proteinExistence type="predicted"/>
<dbReference type="VEuPathDB" id="AmoebaDB:EIN_380940"/>
<dbReference type="KEGG" id="eiv:EIN_380940"/>
<keyword evidence="3" id="KW-1185">Reference proteome</keyword>
<organism evidence="2 3">
    <name type="scientific">Entamoeba invadens IP1</name>
    <dbReference type="NCBI Taxonomy" id="370355"/>
    <lineage>
        <taxon>Eukaryota</taxon>
        <taxon>Amoebozoa</taxon>
        <taxon>Evosea</taxon>
        <taxon>Archamoebae</taxon>
        <taxon>Mastigamoebida</taxon>
        <taxon>Entamoebidae</taxon>
        <taxon>Entamoeba</taxon>
    </lineage>
</organism>
<sequence>MEALETSQPRRVAMMAPTRPTRMHSQDLSKSTKHEIEKGVFALVLRALIESPDGDFCPLSPRGDTLTFDDLYEKCYHAVRMALKCGDKTVESVYPTIRKLVLKYKSEALL</sequence>
<accession>A0A0A1UAQ0</accession>
<name>A0A0A1UAQ0_ENTIV</name>
<dbReference type="Proteomes" id="UP000014680">
    <property type="component" value="Unassembled WGS sequence"/>
</dbReference>
<feature type="region of interest" description="Disordered" evidence="1">
    <location>
        <begin position="1"/>
        <end position="32"/>
    </location>
</feature>
<dbReference type="GeneID" id="14891044"/>
<gene>
    <name evidence="2" type="ORF">EIN_380940</name>
</gene>
<dbReference type="AlphaFoldDB" id="A0A0A1UAQ0"/>
<dbReference type="RefSeq" id="XP_004258908.1">
    <property type="nucleotide sequence ID" value="XM_004258860.1"/>
</dbReference>
<evidence type="ECO:0000313" key="2">
    <source>
        <dbReference type="EMBL" id="ELP92137.1"/>
    </source>
</evidence>
<dbReference type="EMBL" id="KB206395">
    <property type="protein sequence ID" value="ELP92137.1"/>
    <property type="molecule type" value="Genomic_DNA"/>
</dbReference>
<reference evidence="2 3" key="1">
    <citation type="submission" date="2012-10" db="EMBL/GenBank/DDBJ databases">
        <authorList>
            <person name="Zafar N."/>
            <person name="Inman J."/>
            <person name="Hall N."/>
            <person name="Lorenzi H."/>
            <person name="Caler E."/>
        </authorList>
    </citation>
    <scope>NUCLEOTIDE SEQUENCE [LARGE SCALE GENOMIC DNA]</scope>
    <source>
        <strain evidence="2 3">IP1</strain>
    </source>
</reference>
<evidence type="ECO:0000313" key="3">
    <source>
        <dbReference type="Proteomes" id="UP000014680"/>
    </source>
</evidence>
<evidence type="ECO:0000256" key="1">
    <source>
        <dbReference type="SAM" id="MobiDB-lite"/>
    </source>
</evidence>
<protein>
    <submittedName>
        <fullName evidence="2">Uncharacterized protein</fullName>
    </submittedName>
</protein>